<dbReference type="InterPro" id="IPR051907">
    <property type="entry name" value="DoxX-like_oxidoreductase"/>
</dbReference>
<dbReference type="AlphaFoldDB" id="A0A2V4KXS0"/>
<evidence type="ECO:0000256" key="6">
    <source>
        <dbReference type="ARBA" id="ARBA00023136"/>
    </source>
</evidence>
<evidence type="ECO:0000256" key="1">
    <source>
        <dbReference type="ARBA" id="ARBA00004651"/>
    </source>
</evidence>
<dbReference type="OrthoDB" id="5382961at2"/>
<keyword evidence="5 7" id="KW-1133">Transmembrane helix</keyword>
<dbReference type="PANTHER" id="PTHR33452:SF1">
    <property type="entry name" value="INNER MEMBRANE PROTEIN YPHA-RELATED"/>
    <property type="match status" value="1"/>
</dbReference>
<evidence type="ECO:0000313" key="9">
    <source>
        <dbReference type="Proteomes" id="UP000248146"/>
    </source>
</evidence>
<feature type="transmembrane region" description="Helical" evidence="7">
    <location>
        <begin position="81"/>
        <end position="100"/>
    </location>
</feature>
<keyword evidence="6 7" id="KW-0472">Membrane</keyword>
<evidence type="ECO:0000256" key="7">
    <source>
        <dbReference type="SAM" id="Phobius"/>
    </source>
</evidence>
<evidence type="ECO:0000256" key="2">
    <source>
        <dbReference type="ARBA" id="ARBA00006679"/>
    </source>
</evidence>
<comment type="similarity">
    <text evidence="2">Belongs to the DoxX family.</text>
</comment>
<evidence type="ECO:0000313" key="8">
    <source>
        <dbReference type="EMBL" id="PYC22022.1"/>
    </source>
</evidence>
<dbReference type="GO" id="GO:0005886">
    <property type="term" value="C:plasma membrane"/>
    <property type="evidence" value="ECO:0007669"/>
    <property type="project" value="UniProtKB-SubCell"/>
</dbReference>
<dbReference type="EMBL" id="QJRX01000008">
    <property type="protein sequence ID" value="PYC22022.1"/>
    <property type="molecule type" value="Genomic_DNA"/>
</dbReference>
<feature type="transmembrane region" description="Helical" evidence="7">
    <location>
        <begin position="12"/>
        <end position="35"/>
    </location>
</feature>
<evidence type="ECO:0000256" key="5">
    <source>
        <dbReference type="ARBA" id="ARBA00022989"/>
    </source>
</evidence>
<dbReference type="Pfam" id="PF07681">
    <property type="entry name" value="DoxX"/>
    <property type="match status" value="1"/>
</dbReference>
<keyword evidence="3" id="KW-1003">Cell membrane</keyword>
<dbReference type="Proteomes" id="UP000248146">
    <property type="component" value="Unassembled WGS sequence"/>
</dbReference>
<name>A0A2V4KXS0_AQUAC</name>
<proteinExistence type="inferred from homology"/>
<protein>
    <recommendedName>
        <fullName evidence="10">Oxidoreductase</fullName>
    </recommendedName>
</protein>
<accession>A0A2V4KXS0</accession>
<comment type="caution">
    <text evidence="8">The sequence shown here is derived from an EMBL/GenBank/DDBJ whole genome shotgun (WGS) entry which is preliminary data.</text>
</comment>
<sequence>MSTLTLSVRPDLGLLLLRAALAGMWLSHGLLLKLLTYGAAGLSAWLVATGLPGALAWPLILAESLGGLLILLGLHGRWVSLALLPILFGAIWVHAGNGWVFSNAGGGWEYPLFLAGASLAHVLLGDGRLALKR</sequence>
<comment type="subcellular location">
    <subcellularLocation>
        <location evidence="1">Cell membrane</location>
        <topology evidence="1">Multi-pass membrane protein</topology>
    </subcellularLocation>
</comment>
<feature type="transmembrane region" description="Helical" evidence="7">
    <location>
        <begin position="55"/>
        <end position="74"/>
    </location>
</feature>
<dbReference type="RefSeq" id="WP_110683537.1">
    <property type="nucleotide sequence ID" value="NZ_QJRX01000008.1"/>
</dbReference>
<dbReference type="InterPro" id="IPR032808">
    <property type="entry name" value="DoxX"/>
</dbReference>
<gene>
    <name evidence="8" type="ORF">DMO17_16365</name>
</gene>
<feature type="transmembrane region" description="Helical" evidence="7">
    <location>
        <begin position="112"/>
        <end position="131"/>
    </location>
</feature>
<evidence type="ECO:0000256" key="4">
    <source>
        <dbReference type="ARBA" id="ARBA00022692"/>
    </source>
</evidence>
<organism evidence="8 9">
    <name type="scientific">Aquipseudomonas alcaligenes</name>
    <name type="common">Pseudomonas alcaligenes</name>
    <dbReference type="NCBI Taxonomy" id="43263"/>
    <lineage>
        <taxon>Bacteria</taxon>
        <taxon>Pseudomonadati</taxon>
        <taxon>Pseudomonadota</taxon>
        <taxon>Gammaproteobacteria</taxon>
        <taxon>Pseudomonadales</taxon>
        <taxon>Pseudomonadaceae</taxon>
        <taxon>Aquipseudomonas</taxon>
    </lineage>
</organism>
<evidence type="ECO:0000256" key="3">
    <source>
        <dbReference type="ARBA" id="ARBA00022475"/>
    </source>
</evidence>
<evidence type="ECO:0008006" key="10">
    <source>
        <dbReference type="Google" id="ProtNLM"/>
    </source>
</evidence>
<dbReference type="PANTHER" id="PTHR33452">
    <property type="entry name" value="OXIDOREDUCTASE CATD-RELATED"/>
    <property type="match status" value="1"/>
</dbReference>
<keyword evidence="4 7" id="KW-0812">Transmembrane</keyword>
<reference evidence="8 9" key="1">
    <citation type="submission" date="2018-06" db="EMBL/GenBank/DDBJ databases">
        <title>Pseudomonas diversity within urban Lake Michigan freshwaters.</title>
        <authorList>
            <person name="Batrich M."/>
            <person name="Hatzopoulos T."/>
            <person name="Putonti C."/>
        </authorList>
    </citation>
    <scope>NUCLEOTIDE SEQUENCE [LARGE SCALE GENOMIC DNA]</scope>
    <source>
        <strain evidence="8 9">MB-090714</strain>
    </source>
</reference>